<feature type="compositionally biased region" description="Basic and acidic residues" evidence="6">
    <location>
        <begin position="1090"/>
        <end position="1115"/>
    </location>
</feature>
<name>A0AAD7WQR2_9TELE</name>
<feature type="region of interest" description="Disordered" evidence="6">
    <location>
        <begin position="1014"/>
        <end position="1054"/>
    </location>
</feature>
<dbReference type="CDD" id="cd00176">
    <property type="entry name" value="SPEC"/>
    <property type="match status" value="4"/>
</dbReference>
<keyword evidence="9" id="KW-1185">Reference proteome</keyword>
<protein>
    <recommendedName>
        <fullName evidence="7">PH domain-containing protein</fullName>
    </recommendedName>
</protein>
<organism evidence="8 9">
    <name type="scientific">Aldrovandia affinis</name>
    <dbReference type="NCBI Taxonomy" id="143900"/>
    <lineage>
        <taxon>Eukaryota</taxon>
        <taxon>Metazoa</taxon>
        <taxon>Chordata</taxon>
        <taxon>Craniata</taxon>
        <taxon>Vertebrata</taxon>
        <taxon>Euteleostomi</taxon>
        <taxon>Actinopterygii</taxon>
        <taxon>Neopterygii</taxon>
        <taxon>Teleostei</taxon>
        <taxon>Notacanthiformes</taxon>
        <taxon>Halosauridae</taxon>
        <taxon>Aldrovandia</taxon>
    </lineage>
</organism>
<gene>
    <name evidence="8" type="ORF">AAFF_G00312290</name>
</gene>
<proteinExistence type="inferred from homology"/>
<evidence type="ECO:0000256" key="3">
    <source>
        <dbReference type="ARBA" id="ARBA00022737"/>
    </source>
</evidence>
<keyword evidence="3" id="KW-0677">Repeat</keyword>
<evidence type="ECO:0000256" key="4">
    <source>
        <dbReference type="ARBA" id="ARBA00023203"/>
    </source>
</evidence>
<dbReference type="SUPFAM" id="SSF46966">
    <property type="entry name" value="Spectrin repeat"/>
    <property type="match status" value="5"/>
</dbReference>
<dbReference type="PANTHER" id="PTHR11915">
    <property type="entry name" value="SPECTRIN/FILAMIN RELATED CYTOSKELETAL PROTEIN"/>
    <property type="match status" value="1"/>
</dbReference>
<dbReference type="Pfam" id="PF00169">
    <property type="entry name" value="PH"/>
    <property type="match status" value="1"/>
</dbReference>
<evidence type="ECO:0000259" key="7">
    <source>
        <dbReference type="PROSITE" id="PS50003"/>
    </source>
</evidence>
<evidence type="ECO:0000313" key="9">
    <source>
        <dbReference type="Proteomes" id="UP001221898"/>
    </source>
</evidence>
<evidence type="ECO:0000256" key="6">
    <source>
        <dbReference type="SAM" id="MobiDB-lite"/>
    </source>
</evidence>
<feature type="region of interest" description="Disordered" evidence="6">
    <location>
        <begin position="1305"/>
        <end position="1362"/>
    </location>
</feature>
<dbReference type="PRINTS" id="PR00683">
    <property type="entry name" value="SPECTRINPH"/>
</dbReference>
<dbReference type="GO" id="GO:0051693">
    <property type="term" value="P:actin filament capping"/>
    <property type="evidence" value="ECO:0007669"/>
    <property type="project" value="UniProtKB-KW"/>
</dbReference>
<evidence type="ECO:0000256" key="1">
    <source>
        <dbReference type="ARBA" id="ARBA00006826"/>
    </source>
</evidence>
<dbReference type="PROSITE" id="PS50003">
    <property type="entry name" value="PH_DOMAIN"/>
    <property type="match status" value="1"/>
</dbReference>
<keyword evidence="5" id="KW-0175">Coiled coil</keyword>
<keyword evidence="4" id="KW-0009">Actin-binding</keyword>
<feature type="domain" description="PH" evidence="7">
    <location>
        <begin position="1193"/>
        <end position="1301"/>
    </location>
</feature>
<feature type="compositionally biased region" description="Basic and acidic residues" evidence="6">
    <location>
        <begin position="1145"/>
        <end position="1157"/>
    </location>
</feature>
<dbReference type="GO" id="GO:0003779">
    <property type="term" value="F:actin binding"/>
    <property type="evidence" value="ECO:0007669"/>
    <property type="project" value="UniProtKB-KW"/>
</dbReference>
<dbReference type="InterPro" id="IPR002017">
    <property type="entry name" value="Spectrin_repeat"/>
</dbReference>
<comment type="caution">
    <text evidence="8">The sequence shown here is derived from an EMBL/GenBank/DDBJ whole genome shotgun (WGS) entry which is preliminary data.</text>
</comment>
<dbReference type="Gene3D" id="2.30.29.30">
    <property type="entry name" value="Pleckstrin-homology domain (PH domain)/Phosphotyrosine-binding domain (PTB)"/>
    <property type="match status" value="1"/>
</dbReference>
<dbReference type="EMBL" id="JAINUG010000046">
    <property type="protein sequence ID" value="KAJ8405792.1"/>
    <property type="molecule type" value="Genomic_DNA"/>
</dbReference>
<dbReference type="InterPro" id="IPR001605">
    <property type="entry name" value="PH_dom-spectrin-type"/>
</dbReference>
<evidence type="ECO:0000313" key="8">
    <source>
        <dbReference type="EMBL" id="KAJ8405792.1"/>
    </source>
</evidence>
<dbReference type="Pfam" id="PF00435">
    <property type="entry name" value="Spectrin"/>
    <property type="match status" value="6"/>
</dbReference>
<accession>A0AAD7WQR2</accession>
<evidence type="ECO:0000256" key="2">
    <source>
        <dbReference type="ARBA" id="ARBA00022467"/>
    </source>
</evidence>
<dbReference type="SMART" id="SM00150">
    <property type="entry name" value="SPEC"/>
    <property type="match status" value="6"/>
</dbReference>
<sequence>MILFARHKHLAACTTLHSFDFQDYSAFPAPGPRLAQANVQLDDSIVEKMLLARDTTHSEAQRRHRKWLKHQVFMAQLAQNKEWLEKIEKEGQQLMLEKPELSSIVQQKLEEIRECWLDLESSTQAKAQQLFENSKAELGQSYTNLRQDGQLCQMDHTQDMATVNKQLNRLQPFKSPVEGWYKEMRDLDRQEPAIPQWALLSEDESEKQSVAETRMVRLIEPLKERRRMLLATKEVHQISRDLNDEIMWAQERLPVAMCTEYGNSLPAVQQLMTNNQGLQRELQEHQARVQDVVDRAVLIAAIQSPETDFVRDGLEQLRKLWDSLCLETERQKMMLDTIFQAQQYFSNVAEVKFWLSEQEHHLRIEDKGKDEPGTLELLKKHLVMEQAIEDYAERIDFLSQQCQQLLELGHPHSEQIHKQQSHVDRLYACLKDMVEERKSRLEQQYWLCQLNREVDDLEQWISEREVVASSHELGQDFEHVTILQGRFTEFSSETCTLGQKRVTALNKMADELIDCGHVDAVIIAEWKDGLNESWADLLEMMDTRGQMLAASHQLHTFFANCQEVCLHIEDKKRRLPEVKACQKGAANTSTLQRLVHNFEHDIQLLVTEVRQLQESANQLRTIYAGEKAEAIARKEKEIMLAWTELVTACEECRVQVTTVSDKLNFFAMANDLSLCMDSLLCQIGTGENPRGERDVSVEVMVNYHQSLRSNIEARNKSMLQCLELGKTLLAARTPAAEEVKDKLDMLMAKQKELSEKWDKQWEELQQMLEVHQFSQEAGVAEAWLTGKEPFTHRQKLSLEEMEEIRRQEQGVSMEEMEEIRRQELGGSVEEMEQLIRCHQAFRKAAATWEGHFSLLRRLSAGETVKAKHSKLPPTPLLGRKVFLDPQAPSAAPRTSPFLLQQPNYEQAEPRPRHQKLPTTSVVQRLGSTVANYTPVMNWSTVANYTPVMNWSTVANYTPVMNWSSYRSLDMQQSPTPDQLPSKIDTIHKSVQLLQEICQMESKKKEESVMANVVGQATGQNLSRDTRGSRSDPQMDHHRLERERRLGRQTSSEQEIKARWEELPLEVREHRYRRRIERQSSSEQEYQTLEGSKKSSEPESTKELSDKRSGGEKRSTMAEIVEQLQEREAAQAQAEAPRMSNGILDRVTRPDRPRARDRPKPRRRPRPKEPVETRRSRSAPAQSAPTTLQPPSHTAQHQGFLFRKHDMEIQKTNPNSRSWVNLYCVLAKGEIGFYKDAKNTSTPYNSEPLLNLSSCTCDVTNGYKKKKNVFGLKTTEGTEFYFHARDEEDLKGWITNITTSIAEHEEIAKWGKPQATTSSAEEGTKRDGDASDKTEKSDLGAKLEEKDTMERSDGCSSLSVKTK</sequence>
<dbReference type="GO" id="GO:0005543">
    <property type="term" value="F:phospholipid binding"/>
    <property type="evidence" value="ECO:0007669"/>
    <property type="project" value="InterPro"/>
</dbReference>
<comment type="similarity">
    <text evidence="1">Belongs to the spectrin family.</text>
</comment>
<evidence type="ECO:0000256" key="5">
    <source>
        <dbReference type="SAM" id="Coils"/>
    </source>
</evidence>
<dbReference type="SMART" id="SM00233">
    <property type="entry name" value="PH"/>
    <property type="match status" value="1"/>
</dbReference>
<dbReference type="CDD" id="cd10571">
    <property type="entry name" value="PH_beta_spectrin"/>
    <property type="match status" value="1"/>
</dbReference>
<reference evidence="8" key="1">
    <citation type="journal article" date="2023" name="Science">
        <title>Genome structures resolve the early diversification of teleost fishes.</title>
        <authorList>
            <person name="Parey E."/>
            <person name="Louis A."/>
            <person name="Montfort J."/>
            <person name="Bouchez O."/>
            <person name="Roques C."/>
            <person name="Iampietro C."/>
            <person name="Lluch J."/>
            <person name="Castinel A."/>
            <person name="Donnadieu C."/>
            <person name="Desvignes T."/>
            <person name="Floi Bucao C."/>
            <person name="Jouanno E."/>
            <person name="Wen M."/>
            <person name="Mejri S."/>
            <person name="Dirks R."/>
            <person name="Jansen H."/>
            <person name="Henkel C."/>
            <person name="Chen W.J."/>
            <person name="Zahm M."/>
            <person name="Cabau C."/>
            <person name="Klopp C."/>
            <person name="Thompson A.W."/>
            <person name="Robinson-Rechavi M."/>
            <person name="Braasch I."/>
            <person name="Lecointre G."/>
            <person name="Bobe J."/>
            <person name="Postlethwait J.H."/>
            <person name="Berthelot C."/>
            <person name="Roest Crollius H."/>
            <person name="Guiguen Y."/>
        </authorList>
    </citation>
    <scope>NUCLEOTIDE SEQUENCE</scope>
    <source>
        <strain evidence="8">NC1722</strain>
    </source>
</reference>
<dbReference type="Proteomes" id="UP001221898">
    <property type="component" value="Unassembled WGS sequence"/>
</dbReference>
<feature type="compositionally biased region" description="Polar residues" evidence="6">
    <location>
        <begin position="1353"/>
        <end position="1362"/>
    </location>
</feature>
<dbReference type="InterPro" id="IPR011993">
    <property type="entry name" value="PH-like_dom_sf"/>
</dbReference>
<keyword evidence="2" id="KW-0117">Actin capping</keyword>
<dbReference type="FunFam" id="1.20.58.60:FF:000019">
    <property type="entry name" value="Spectrin beta chain"/>
    <property type="match status" value="1"/>
</dbReference>
<feature type="coiled-coil region" evidence="5">
    <location>
        <begin position="268"/>
        <end position="295"/>
    </location>
</feature>
<dbReference type="FunFam" id="2.30.29.30:FF:000024">
    <property type="entry name" value="Spectrin beta chain"/>
    <property type="match status" value="1"/>
</dbReference>
<feature type="region of interest" description="Disordered" evidence="6">
    <location>
        <begin position="1075"/>
        <end position="1196"/>
    </location>
</feature>
<dbReference type="InterPro" id="IPR001849">
    <property type="entry name" value="PH_domain"/>
</dbReference>
<feature type="compositionally biased region" description="Polar residues" evidence="6">
    <location>
        <begin position="1178"/>
        <end position="1196"/>
    </location>
</feature>
<feature type="compositionally biased region" description="Basic and acidic residues" evidence="6">
    <location>
        <begin position="1321"/>
        <end position="1352"/>
    </location>
</feature>
<dbReference type="InterPro" id="IPR018159">
    <property type="entry name" value="Spectrin/alpha-actinin"/>
</dbReference>
<dbReference type="SUPFAM" id="SSF50729">
    <property type="entry name" value="PH domain-like"/>
    <property type="match status" value="1"/>
</dbReference>
<dbReference type="Gene3D" id="1.20.58.60">
    <property type="match status" value="5"/>
</dbReference>
<feature type="compositionally biased region" description="Basic and acidic residues" evidence="6">
    <location>
        <begin position="1023"/>
        <end position="1045"/>
    </location>
</feature>